<organism evidence="1 2">
    <name type="scientific">Zizania palustris</name>
    <name type="common">Northern wild rice</name>
    <dbReference type="NCBI Taxonomy" id="103762"/>
    <lineage>
        <taxon>Eukaryota</taxon>
        <taxon>Viridiplantae</taxon>
        <taxon>Streptophyta</taxon>
        <taxon>Embryophyta</taxon>
        <taxon>Tracheophyta</taxon>
        <taxon>Spermatophyta</taxon>
        <taxon>Magnoliopsida</taxon>
        <taxon>Liliopsida</taxon>
        <taxon>Poales</taxon>
        <taxon>Poaceae</taxon>
        <taxon>BOP clade</taxon>
        <taxon>Oryzoideae</taxon>
        <taxon>Oryzeae</taxon>
        <taxon>Zizaniinae</taxon>
        <taxon>Zizania</taxon>
    </lineage>
</organism>
<reference evidence="1" key="1">
    <citation type="journal article" date="2021" name="bioRxiv">
        <title>Whole Genome Assembly and Annotation of Northern Wild Rice, Zizania palustris L., Supports a Whole Genome Duplication in the Zizania Genus.</title>
        <authorList>
            <person name="Haas M."/>
            <person name="Kono T."/>
            <person name="Macchietto M."/>
            <person name="Millas R."/>
            <person name="McGilp L."/>
            <person name="Shao M."/>
            <person name="Duquette J."/>
            <person name="Hirsch C.N."/>
            <person name="Kimball J."/>
        </authorList>
    </citation>
    <scope>NUCLEOTIDE SEQUENCE</scope>
    <source>
        <tissue evidence="1">Fresh leaf tissue</tissue>
    </source>
</reference>
<dbReference type="AlphaFoldDB" id="A0A8J5W1A0"/>
<keyword evidence="2" id="KW-1185">Reference proteome</keyword>
<comment type="caution">
    <text evidence="1">The sequence shown here is derived from an EMBL/GenBank/DDBJ whole genome shotgun (WGS) entry which is preliminary data.</text>
</comment>
<protein>
    <submittedName>
        <fullName evidence="1">Uncharacterized protein</fullName>
    </submittedName>
</protein>
<name>A0A8J5W1A0_ZIZPA</name>
<gene>
    <name evidence="1" type="ORF">GUJ93_ZPchr0006g42533</name>
</gene>
<sequence>MPVTAKEVWVAKPEASMPVTAEVVVNEEVATRVASLPLWSSGDSSAVFLHMFDPSYAGLQRAKLSNGWLPPVLRFCEPHPPEKNHAREE</sequence>
<reference evidence="1" key="2">
    <citation type="submission" date="2021-02" db="EMBL/GenBank/DDBJ databases">
        <authorList>
            <person name="Kimball J.A."/>
            <person name="Haas M.W."/>
            <person name="Macchietto M."/>
            <person name="Kono T."/>
            <person name="Duquette J."/>
            <person name="Shao M."/>
        </authorList>
    </citation>
    <scope>NUCLEOTIDE SEQUENCE</scope>
    <source>
        <tissue evidence="1">Fresh leaf tissue</tissue>
    </source>
</reference>
<accession>A0A8J5W1A0</accession>
<proteinExistence type="predicted"/>
<dbReference type="EMBL" id="JAAALK010000283">
    <property type="protein sequence ID" value="KAG8069468.1"/>
    <property type="molecule type" value="Genomic_DNA"/>
</dbReference>
<evidence type="ECO:0000313" key="1">
    <source>
        <dbReference type="EMBL" id="KAG8069468.1"/>
    </source>
</evidence>
<evidence type="ECO:0000313" key="2">
    <source>
        <dbReference type="Proteomes" id="UP000729402"/>
    </source>
</evidence>
<dbReference type="Proteomes" id="UP000729402">
    <property type="component" value="Unassembled WGS sequence"/>
</dbReference>